<sequence length="114" mass="10467">MKQSAVKTLGVAALGAAFAAAGAGAASAAPALPDAGSALDTVTSTLPAEQVAQVLPAGGTDSLTAGKNAVTGGLKAAAPAVHKALPTKGHDPVSGLLGGLPVNSLPAGGALPVG</sequence>
<reference evidence="3" key="1">
    <citation type="submission" date="2022-10" db="EMBL/GenBank/DDBJ databases">
        <title>The complete genomes of actinobacterial strains from the NBC collection.</title>
        <authorList>
            <person name="Joergensen T.S."/>
            <person name="Alvarez Arevalo M."/>
            <person name="Sterndorff E.B."/>
            <person name="Faurdal D."/>
            <person name="Vuksanovic O."/>
            <person name="Mourched A.-S."/>
            <person name="Charusanti P."/>
            <person name="Shaw S."/>
            <person name="Blin K."/>
            <person name="Weber T."/>
        </authorList>
    </citation>
    <scope>NUCLEOTIDE SEQUENCE</scope>
    <source>
        <strain evidence="3">NBC_00119</strain>
    </source>
</reference>
<proteinExistence type="predicted"/>
<feature type="signal peptide" evidence="2">
    <location>
        <begin position="1"/>
        <end position="28"/>
    </location>
</feature>
<keyword evidence="2" id="KW-0732">Signal</keyword>
<feature type="region of interest" description="Disordered" evidence="1">
    <location>
        <begin position="85"/>
        <end position="114"/>
    </location>
</feature>
<organism evidence="3">
    <name type="scientific">Streptomyces sp. NBC_00119</name>
    <dbReference type="NCBI Taxonomy" id="2975659"/>
    <lineage>
        <taxon>Bacteria</taxon>
        <taxon>Bacillati</taxon>
        <taxon>Actinomycetota</taxon>
        <taxon>Actinomycetes</taxon>
        <taxon>Kitasatosporales</taxon>
        <taxon>Streptomycetaceae</taxon>
        <taxon>Streptomyces</taxon>
    </lineage>
</organism>
<name>A0AAU1U7N5_9ACTN</name>
<evidence type="ECO:0000256" key="2">
    <source>
        <dbReference type="SAM" id="SignalP"/>
    </source>
</evidence>
<keyword evidence="3" id="KW-0547">Nucleotide-binding</keyword>
<dbReference type="AlphaFoldDB" id="A0AAU1U7N5"/>
<evidence type="ECO:0000256" key="1">
    <source>
        <dbReference type="SAM" id="MobiDB-lite"/>
    </source>
</evidence>
<dbReference type="EMBL" id="CP108195">
    <property type="protein sequence ID" value="WTS13426.1"/>
    <property type="molecule type" value="Genomic_DNA"/>
</dbReference>
<dbReference type="GO" id="GO:0005524">
    <property type="term" value="F:ATP binding"/>
    <property type="evidence" value="ECO:0007669"/>
    <property type="project" value="UniProtKB-KW"/>
</dbReference>
<evidence type="ECO:0000313" key="3">
    <source>
        <dbReference type="EMBL" id="WTS13426.1"/>
    </source>
</evidence>
<feature type="chain" id="PRO_5043367555" evidence="2">
    <location>
        <begin position="29"/>
        <end position="114"/>
    </location>
</feature>
<protein>
    <submittedName>
        <fullName evidence="3">ATP-binding protein</fullName>
    </submittedName>
</protein>
<gene>
    <name evidence="3" type="ORF">OHU69_21660</name>
</gene>
<keyword evidence="3" id="KW-0067">ATP-binding</keyword>
<accession>A0AAU1U7N5</accession>